<dbReference type="GO" id="GO:0012505">
    <property type="term" value="C:endomembrane system"/>
    <property type="evidence" value="ECO:0007669"/>
    <property type="project" value="TreeGrafter"/>
</dbReference>
<dbReference type="GO" id="GO:0048278">
    <property type="term" value="P:vesicle docking"/>
    <property type="evidence" value="ECO:0007669"/>
    <property type="project" value="TreeGrafter"/>
</dbReference>
<evidence type="ECO:0000256" key="4">
    <source>
        <dbReference type="ARBA" id="ARBA00022989"/>
    </source>
</evidence>
<protein>
    <recommendedName>
        <fullName evidence="8">t-SNARE coiled-coil homology domain-containing protein</fullName>
    </recommendedName>
</protein>
<evidence type="ECO:0000313" key="9">
    <source>
        <dbReference type="EMBL" id="KAJ1929904.1"/>
    </source>
</evidence>
<sequence length="315" mass="36459">MSRDRLQELQSEARGQDHQSMPMVPQPSELDPSSQFYQDVRNVEQEIDTLRYHIETLSRANQRSLQAVGDAQTQRILTEVENIQTDLTTKINSIKQMLEHLTAQNQHLPHSHPDSAARRGRTTALTRTFQDTIEHYRDVDHTHWSKTRDRLARQYRIAKPTATEDEINAAVDDERAGQIFTESILASTRLSDARRVLRSVESRQREMRQIEKKALELNALFIRLNEIVNAQQEVIDTVEIQVNETVKETEAANVQVTKAIEIRKSSRKKLWIISIIVLLVLIGIGIALWQARKCESWHNSFMVTEFVTGIWSYRI</sequence>
<dbReference type="AlphaFoldDB" id="A0A9W8ALQ6"/>
<dbReference type="GO" id="GO:0031201">
    <property type="term" value="C:SNARE complex"/>
    <property type="evidence" value="ECO:0007669"/>
    <property type="project" value="TreeGrafter"/>
</dbReference>
<dbReference type="Gene3D" id="1.20.58.70">
    <property type="match status" value="1"/>
</dbReference>
<dbReference type="Proteomes" id="UP001150569">
    <property type="component" value="Unassembled WGS sequence"/>
</dbReference>
<dbReference type="Pfam" id="PF00804">
    <property type="entry name" value="Syntaxin"/>
    <property type="match status" value="1"/>
</dbReference>
<dbReference type="PROSITE" id="PS50192">
    <property type="entry name" value="T_SNARE"/>
    <property type="match status" value="1"/>
</dbReference>
<feature type="region of interest" description="Disordered" evidence="6">
    <location>
        <begin position="1"/>
        <end position="31"/>
    </location>
</feature>
<dbReference type="OrthoDB" id="10255013at2759"/>
<dbReference type="PANTHER" id="PTHR19957">
    <property type="entry name" value="SYNTAXIN"/>
    <property type="match status" value="1"/>
</dbReference>
<evidence type="ECO:0000256" key="2">
    <source>
        <dbReference type="ARBA" id="ARBA00009063"/>
    </source>
</evidence>
<feature type="domain" description="T-SNARE coiled-coil homology" evidence="8">
    <location>
        <begin position="197"/>
        <end position="259"/>
    </location>
</feature>
<name>A0A9W8ALQ6_9FUNG</name>
<reference evidence="9" key="1">
    <citation type="submission" date="2022-07" db="EMBL/GenBank/DDBJ databases">
        <title>Phylogenomic reconstructions and comparative analyses of Kickxellomycotina fungi.</title>
        <authorList>
            <person name="Reynolds N.K."/>
            <person name="Stajich J.E."/>
            <person name="Barry K."/>
            <person name="Grigoriev I.V."/>
            <person name="Crous P."/>
            <person name="Smith M.E."/>
        </authorList>
    </citation>
    <scope>NUCLEOTIDE SEQUENCE</scope>
    <source>
        <strain evidence="9">RSA 861</strain>
    </source>
</reference>
<keyword evidence="5 7" id="KW-0472">Membrane</keyword>
<dbReference type="GO" id="GO:0005484">
    <property type="term" value="F:SNAP receptor activity"/>
    <property type="evidence" value="ECO:0007669"/>
    <property type="project" value="TreeGrafter"/>
</dbReference>
<dbReference type="SMART" id="SM00503">
    <property type="entry name" value="SynN"/>
    <property type="match status" value="1"/>
</dbReference>
<dbReference type="PANTHER" id="PTHR19957:SF307">
    <property type="entry name" value="PROTEIN SSO1-RELATED"/>
    <property type="match status" value="1"/>
</dbReference>
<dbReference type="SMART" id="SM00397">
    <property type="entry name" value="t_SNARE"/>
    <property type="match status" value="1"/>
</dbReference>
<proteinExistence type="inferred from homology"/>
<evidence type="ECO:0000256" key="5">
    <source>
        <dbReference type="ARBA" id="ARBA00023136"/>
    </source>
</evidence>
<comment type="similarity">
    <text evidence="2">Belongs to the syntaxin family.</text>
</comment>
<evidence type="ECO:0000256" key="6">
    <source>
        <dbReference type="SAM" id="MobiDB-lite"/>
    </source>
</evidence>
<dbReference type="InterPro" id="IPR000727">
    <property type="entry name" value="T_SNARE_dom"/>
</dbReference>
<accession>A0A9W8ALQ6</accession>
<evidence type="ECO:0000259" key="8">
    <source>
        <dbReference type="PROSITE" id="PS50192"/>
    </source>
</evidence>
<keyword evidence="4 7" id="KW-1133">Transmembrane helix</keyword>
<feature type="transmembrane region" description="Helical" evidence="7">
    <location>
        <begin position="270"/>
        <end position="289"/>
    </location>
</feature>
<dbReference type="EMBL" id="JANBPT010000021">
    <property type="protein sequence ID" value="KAJ1929904.1"/>
    <property type="molecule type" value="Genomic_DNA"/>
</dbReference>
<dbReference type="GO" id="GO:0006906">
    <property type="term" value="P:vesicle fusion"/>
    <property type="evidence" value="ECO:0007669"/>
    <property type="project" value="TreeGrafter"/>
</dbReference>
<organism evidence="9 10">
    <name type="scientific">Tieghemiomyces parasiticus</name>
    <dbReference type="NCBI Taxonomy" id="78921"/>
    <lineage>
        <taxon>Eukaryota</taxon>
        <taxon>Fungi</taxon>
        <taxon>Fungi incertae sedis</taxon>
        <taxon>Zoopagomycota</taxon>
        <taxon>Kickxellomycotina</taxon>
        <taxon>Dimargaritomycetes</taxon>
        <taxon>Dimargaritales</taxon>
        <taxon>Dimargaritaceae</taxon>
        <taxon>Tieghemiomyces</taxon>
    </lineage>
</organism>
<gene>
    <name evidence="9" type="ORF">IWQ60_000785</name>
</gene>
<comment type="caution">
    <text evidence="9">The sequence shown here is derived from an EMBL/GenBank/DDBJ whole genome shotgun (WGS) entry which is preliminary data.</text>
</comment>
<evidence type="ECO:0000313" key="10">
    <source>
        <dbReference type="Proteomes" id="UP001150569"/>
    </source>
</evidence>
<evidence type="ECO:0000256" key="3">
    <source>
        <dbReference type="ARBA" id="ARBA00022692"/>
    </source>
</evidence>
<dbReference type="GO" id="GO:0005886">
    <property type="term" value="C:plasma membrane"/>
    <property type="evidence" value="ECO:0007669"/>
    <property type="project" value="TreeGrafter"/>
</dbReference>
<dbReference type="Pfam" id="PF05739">
    <property type="entry name" value="SNARE"/>
    <property type="match status" value="1"/>
</dbReference>
<dbReference type="InterPro" id="IPR006011">
    <property type="entry name" value="Syntaxin_N"/>
</dbReference>
<keyword evidence="10" id="KW-1185">Reference proteome</keyword>
<evidence type="ECO:0000256" key="7">
    <source>
        <dbReference type="SAM" id="Phobius"/>
    </source>
</evidence>
<keyword evidence="3 7" id="KW-0812">Transmembrane</keyword>
<dbReference type="InterPro" id="IPR010989">
    <property type="entry name" value="SNARE"/>
</dbReference>
<dbReference type="SUPFAM" id="SSF47661">
    <property type="entry name" value="t-snare proteins"/>
    <property type="match status" value="1"/>
</dbReference>
<evidence type="ECO:0000256" key="1">
    <source>
        <dbReference type="ARBA" id="ARBA00004211"/>
    </source>
</evidence>
<dbReference type="GO" id="GO:0006887">
    <property type="term" value="P:exocytosis"/>
    <property type="evidence" value="ECO:0007669"/>
    <property type="project" value="TreeGrafter"/>
</dbReference>
<comment type="subcellular location">
    <subcellularLocation>
        <location evidence="1">Membrane</location>
        <topology evidence="1">Single-pass type IV membrane protein</topology>
    </subcellularLocation>
</comment>
<dbReference type="GO" id="GO:0000149">
    <property type="term" value="F:SNARE binding"/>
    <property type="evidence" value="ECO:0007669"/>
    <property type="project" value="TreeGrafter"/>
</dbReference>
<dbReference type="GO" id="GO:0006886">
    <property type="term" value="P:intracellular protein transport"/>
    <property type="evidence" value="ECO:0007669"/>
    <property type="project" value="TreeGrafter"/>
</dbReference>
<dbReference type="InterPro" id="IPR045242">
    <property type="entry name" value="Syntaxin"/>
</dbReference>